<dbReference type="EMBL" id="BMML01000009">
    <property type="protein sequence ID" value="GGN15177.1"/>
    <property type="molecule type" value="Genomic_DNA"/>
</dbReference>
<dbReference type="Proteomes" id="UP000653411">
    <property type="component" value="Unassembled WGS sequence"/>
</dbReference>
<reference evidence="2" key="2">
    <citation type="submission" date="2020-09" db="EMBL/GenBank/DDBJ databases">
        <authorList>
            <person name="Sun Q."/>
            <person name="Zhou Y."/>
        </authorList>
    </citation>
    <scope>NUCLEOTIDE SEQUENCE</scope>
    <source>
        <strain evidence="2">CGMCC 4.7110</strain>
    </source>
</reference>
<dbReference type="SUPFAM" id="SSF54427">
    <property type="entry name" value="NTF2-like"/>
    <property type="match status" value="1"/>
</dbReference>
<dbReference type="RefSeq" id="WP_189264411.1">
    <property type="nucleotide sequence ID" value="NZ_BMML01000009.1"/>
</dbReference>
<gene>
    <name evidence="2" type="ORF">GCM10011578_043190</name>
</gene>
<accession>A0A918CSN2</accession>
<keyword evidence="3" id="KW-1185">Reference proteome</keyword>
<reference evidence="2" key="1">
    <citation type="journal article" date="2014" name="Int. J. Syst. Evol. Microbiol.">
        <title>Complete genome sequence of Corynebacterium casei LMG S-19264T (=DSM 44701T), isolated from a smear-ripened cheese.</title>
        <authorList>
            <consortium name="US DOE Joint Genome Institute (JGI-PGF)"/>
            <person name="Walter F."/>
            <person name="Albersmeier A."/>
            <person name="Kalinowski J."/>
            <person name="Ruckert C."/>
        </authorList>
    </citation>
    <scope>NUCLEOTIDE SEQUENCE</scope>
    <source>
        <strain evidence="2">CGMCC 4.7110</strain>
    </source>
</reference>
<dbReference type="AlphaFoldDB" id="A0A918CSN2"/>
<dbReference type="Pfam" id="PF12680">
    <property type="entry name" value="SnoaL_2"/>
    <property type="match status" value="1"/>
</dbReference>
<evidence type="ECO:0000313" key="3">
    <source>
        <dbReference type="Proteomes" id="UP000653411"/>
    </source>
</evidence>
<dbReference type="InterPro" id="IPR032710">
    <property type="entry name" value="NTF2-like_dom_sf"/>
</dbReference>
<sequence length="123" mass="13741">MSTREVVDTYYRLANEGDWDAWCDLFAIDQTMDEQLAGHVEGRETLREMMKGFPQMYASFANVPRLVVVDGEQAAVVSDITARTPDGITVEAVVCNYFRVRGGLITYMTNVHDTVPFAPVTGK</sequence>
<evidence type="ECO:0000313" key="2">
    <source>
        <dbReference type="EMBL" id="GGN15177.1"/>
    </source>
</evidence>
<comment type="caution">
    <text evidence="2">The sequence shown here is derived from an EMBL/GenBank/DDBJ whole genome shotgun (WGS) entry which is preliminary data.</text>
</comment>
<name>A0A918CSN2_9ACTN</name>
<feature type="domain" description="SnoaL-like" evidence="1">
    <location>
        <begin position="7"/>
        <end position="107"/>
    </location>
</feature>
<dbReference type="Gene3D" id="3.10.450.50">
    <property type="match status" value="1"/>
</dbReference>
<protein>
    <recommendedName>
        <fullName evidence="1">SnoaL-like domain-containing protein</fullName>
    </recommendedName>
</protein>
<dbReference type="InterPro" id="IPR037401">
    <property type="entry name" value="SnoaL-like"/>
</dbReference>
<proteinExistence type="predicted"/>
<organism evidence="2 3">
    <name type="scientific">Streptomyces fuscichromogenes</name>
    <dbReference type="NCBI Taxonomy" id="1324013"/>
    <lineage>
        <taxon>Bacteria</taxon>
        <taxon>Bacillati</taxon>
        <taxon>Actinomycetota</taxon>
        <taxon>Actinomycetes</taxon>
        <taxon>Kitasatosporales</taxon>
        <taxon>Streptomycetaceae</taxon>
        <taxon>Streptomyces</taxon>
    </lineage>
</organism>
<evidence type="ECO:0000259" key="1">
    <source>
        <dbReference type="Pfam" id="PF12680"/>
    </source>
</evidence>